<name>A0A0P9ZYA9_PSESX</name>
<dbReference type="Pfam" id="PF05621">
    <property type="entry name" value="TniB"/>
    <property type="match status" value="1"/>
</dbReference>
<dbReference type="EMBL" id="LJRI01001311">
    <property type="protein sequence ID" value="KPY65214.1"/>
    <property type="molecule type" value="Genomic_DNA"/>
</dbReference>
<accession>A0A0P9ZYA9</accession>
<evidence type="ECO:0000313" key="1">
    <source>
        <dbReference type="EMBL" id="KPY65214.1"/>
    </source>
</evidence>
<dbReference type="SUPFAM" id="SSF52540">
    <property type="entry name" value="P-loop containing nucleoside triphosphate hydrolases"/>
    <property type="match status" value="1"/>
</dbReference>
<organism evidence="1 2">
    <name type="scientific">Pseudomonas syringae pv. spinaceae</name>
    <dbReference type="NCBI Taxonomy" id="264459"/>
    <lineage>
        <taxon>Bacteria</taxon>
        <taxon>Pseudomonadati</taxon>
        <taxon>Pseudomonadota</taxon>
        <taxon>Gammaproteobacteria</taxon>
        <taxon>Pseudomonadales</taxon>
        <taxon>Pseudomonadaceae</taxon>
        <taxon>Pseudomonas</taxon>
        <taxon>Pseudomonas syringae</taxon>
    </lineage>
</organism>
<dbReference type="PATRIC" id="fig|264459.3.peg.5594"/>
<dbReference type="InterPro" id="IPR027417">
    <property type="entry name" value="P-loop_NTPase"/>
</dbReference>
<dbReference type="InterPro" id="IPR008868">
    <property type="entry name" value="TniB"/>
</dbReference>
<protein>
    <submittedName>
        <fullName evidence="1">TniB protein</fullName>
    </submittedName>
</protein>
<dbReference type="Gene3D" id="3.40.50.300">
    <property type="entry name" value="P-loop containing nucleotide triphosphate hydrolases"/>
    <property type="match status" value="1"/>
</dbReference>
<gene>
    <name evidence="1" type="ORF">ALO94_03543</name>
</gene>
<reference evidence="1 2" key="1">
    <citation type="submission" date="2015-09" db="EMBL/GenBank/DDBJ databases">
        <title>Genome announcement of multiple Pseudomonas syringae strains.</title>
        <authorList>
            <person name="Thakur S."/>
            <person name="Wang P.W."/>
            <person name="Gong Y."/>
            <person name="Weir B.S."/>
            <person name="Guttman D.S."/>
        </authorList>
    </citation>
    <scope>NUCLEOTIDE SEQUENCE [LARGE SCALE GENOMIC DNA]</scope>
    <source>
        <strain evidence="1 2">ICMP16929</strain>
    </source>
</reference>
<comment type="caution">
    <text evidence="1">The sequence shown here is derived from an EMBL/GenBank/DDBJ whole genome shotgun (WGS) entry which is preliminary data.</text>
</comment>
<dbReference type="RefSeq" id="WP_234697608.1">
    <property type="nucleotide sequence ID" value="NZ_LJRI01001311.1"/>
</dbReference>
<sequence length="297" mass="33088">MSDFEHLVESLAEKCRHMSDQERIAQLTTPRWLGYPRAKEIDTTLEWLFNHPRVARMPNVLLIGRTNNGKTGVVSRFAARHLPSDNPGGESIIAPVLMVQTPPKPTEAGFYTEILHPLLKRLPNGTVADKRARVVEILRQVQLKVLIIDEMHNMLAATAPAQREFLNVIKYLSNELQISMIGVGDETLISAVGIDPQIQNRFTPEILSKWKVGLEFNRLLASFEKVLPLRKASGLVDPILAMKLAALCEGTIGELSLLLNKASAYAISRGQEQITVDVLNQCGYVSPSQRKLINVEI</sequence>
<evidence type="ECO:0000313" key="2">
    <source>
        <dbReference type="Proteomes" id="UP000050384"/>
    </source>
</evidence>
<dbReference type="Proteomes" id="UP000050384">
    <property type="component" value="Unassembled WGS sequence"/>
</dbReference>
<proteinExistence type="predicted"/>
<dbReference type="AlphaFoldDB" id="A0A0P9ZYA9"/>